<evidence type="ECO:0000313" key="9">
    <source>
        <dbReference type="EMBL" id="GJG59734.1"/>
    </source>
</evidence>
<keyword evidence="10" id="KW-1185">Reference proteome</keyword>
<dbReference type="Pfam" id="PF07980">
    <property type="entry name" value="SusD_RagB"/>
    <property type="match status" value="1"/>
</dbReference>
<evidence type="ECO:0000256" key="4">
    <source>
        <dbReference type="ARBA" id="ARBA00023136"/>
    </source>
</evidence>
<keyword evidence="3 6" id="KW-0732">Signal</keyword>
<protein>
    <submittedName>
        <fullName evidence="9">Membrane protein</fullName>
    </submittedName>
</protein>
<keyword evidence="4" id="KW-0472">Membrane</keyword>
<evidence type="ECO:0000256" key="6">
    <source>
        <dbReference type="SAM" id="SignalP"/>
    </source>
</evidence>
<dbReference type="EMBL" id="BPUB01000002">
    <property type="protein sequence ID" value="GJG59734.1"/>
    <property type="molecule type" value="Genomic_DNA"/>
</dbReference>
<dbReference type="InterPro" id="IPR011990">
    <property type="entry name" value="TPR-like_helical_dom_sf"/>
</dbReference>
<feature type="chain" id="PRO_5040224932" evidence="6">
    <location>
        <begin position="19"/>
        <end position="729"/>
    </location>
</feature>
<dbReference type="GO" id="GO:0009279">
    <property type="term" value="C:cell outer membrane"/>
    <property type="evidence" value="ECO:0007669"/>
    <property type="project" value="UniProtKB-SubCell"/>
</dbReference>
<dbReference type="RefSeq" id="WP_223928609.1">
    <property type="nucleotide sequence ID" value="NZ_BPTU01000002.1"/>
</dbReference>
<dbReference type="Gene3D" id="1.25.40.390">
    <property type="match status" value="1"/>
</dbReference>
<feature type="domain" description="RagB/SusD" evidence="7">
    <location>
        <begin position="311"/>
        <end position="649"/>
    </location>
</feature>
<feature type="signal peptide" evidence="6">
    <location>
        <begin position="1"/>
        <end position="18"/>
    </location>
</feature>
<accession>A0A9R1CYD9</accession>
<dbReference type="InterPro" id="IPR012944">
    <property type="entry name" value="SusD_RagB_dom"/>
</dbReference>
<keyword evidence="5" id="KW-0998">Cell outer membrane</keyword>
<dbReference type="SUPFAM" id="SSF48452">
    <property type="entry name" value="TPR-like"/>
    <property type="match status" value="1"/>
</dbReference>
<comment type="caution">
    <text evidence="9">The sequence shown here is derived from an EMBL/GenBank/DDBJ whole genome shotgun (WGS) entry which is preliminary data.</text>
</comment>
<proteinExistence type="inferred from homology"/>
<dbReference type="AlphaFoldDB" id="A0A9R1CYD9"/>
<evidence type="ECO:0000256" key="5">
    <source>
        <dbReference type="ARBA" id="ARBA00023237"/>
    </source>
</evidence>
<evidence type="ECO:0000313" key="10">
    <source>
        <dbReference type="Proteomes" id="UP000825483"/>
    </source>
</evidence>
<evidence type="ECO:0000256" key="1">
    <source>
        <dbReference type="ARBA" id="ARBA00004442"/>
    </source>
</evidence>
<evidence type="ECO:0000256" key="3">
    <source>
        <dbReference type="ARBA" id="ARBA00022729"/>
    </source>
</evidence>
<gene>
    <name evidence="9" type="ORF">PRLR5076_25850</name>
</gene>
<dbReference type="PROSITE" id="PS51257">
    <property type="entry name" value="PROKAR_LIPOPROTEIN"/>
    <property type="match status" value="1"/>
</dbReference>
<dbReference type="GeneID" id="72466223"/>
<reference evidence="9" key="1">
    <citation type="journal article" date="2022" name="Int. J. Syst. Evol. Microbiol.">
        <title>Prevotella lacticifex sp. nov., isolated from the rumen of cows.</title>
        <authorList>
            <person name="Shinkai T."/>
            <person name="Ikeyama N."/>
            <person name="Kumagai M."/>
            <person name="Ohmori H."/>
            <person name="Sakamoto M."/>
            <person name="Ohkuma M."/>
            <person name="Mitsumori M."/>
        </authorList>
    </citation>
    <scope>NUCLEOTIDE SEQUENCE</scope>
    <source>
        <strain evidence="9">R5076</strain>
    </source>
</reference>
<evidence type="ECO:0000259" key="7">
    <source>
        <dbReference type="Pfam" id="PF07980"/>
    </source>
</evidence>
<dbReference type="InterPro" id="IPR033985">
    <property type="entry name" value="SusD-like_N"/>
</dbReference>
<dbReference type="Pfam" id="PF14322">
    <property type="entry name" value="SusD-like_3"/>
    <property type="match status" value="1"/>
</dbReference>
<evidence type="ECO:0000256" key="2">
    <source>
        <dbReference type="ARBA" id="ARBA00006275"/>
    </source>
</evidence>
<comment type="subcellular location">
    <subcellularLocation>
        <location evidence="1">Cell outer membrane</location>
    </subcellularLocation>
</comment>
<comment type="similarity">
    <text evidence="2">Belongs to the SusD family.</text>
</comment>
<organism evidence="9 10">
    <name type="scientific">Prevotella lacticifex</name>
    <dbReference type="NCBI Taxonomy" id="2854755"/>
    <lineage>
        <taxon>Bacteria</taxon>
        <taxon>Pseudomonadati</taxon>
        <taxon>Bacteroidota</taxon>
        <taxon>Bacteroidia</taxon>
        <taxon>Bacteroidales</taxon>
        <taxon>Prevotellaceae</taxon>
        <taxon>Prevotella</taxon>
    </lineage>
</organism>
<name>A0A9R1CYD9_9BACT</name>
<sequence length="729" mass="81078">MKVIRYAVLGLAGMMALASCSDKFIDEKKNFDNVNTDIYNYESGINGRLNDLYSWSLPDVNVQDVQRWKSPSEGTNDMSGKSTEEYSGFSVFLDPQKELTSSVGTDQVPDLFMGDKGNIQASVYGRIRNINDFITNVKSHSAADDVKAKALGQAYFFRAWCYYMLMKWYGGVPLVTDVQDPVESSFTERSSARATKDFIISDLNMSAKLLAPYTMNGGWDSGNFGRITTGTALALKGRVLLLWASPLFNRANDQERWTSAYNTMKAEKDSIDACGYHLYKSGKNVNGSDFAAMFLQTGVNPEAVFVTLYNNVAGDGLDNQKNNSWERWIRPHNTTGSGFNASAMLVDMFPMSDGKIPAGTGTYTKLQTSSVSYDSSLPFLNRDPRFYRTFAFPGFRWAYQGDASAANSLYPNDGPNYVLWNYCWYLNADGNTDPENTNNYFADGLLNSGKSGVYVRKKSDDLDVNGSPLYQWQATASNGGFAYSGAQLIELRYAEVLLNLAEAACGAGQMGEAVSLLQQIRERAGYTADNNYGLPDNLTGDQAACMSAILYERQIEFAYEGKRMDDMRRWMLYDGGAHQPEGAPADWTLTGWGGNTCTWLGVKPLNGQRRENMVFRVADSFGTGGVTADTDPLKNEARPAGVDLRLSGEELTKQMNDLADWYRTHLVRQMKKGDSYDQNHITEFINFRPKYYFLGFNQAVSNANTRLPQTCGWVDYNTGSLGTFDPLAE</sequence>
<evidence type="ECO:0000259" key="8">
    <source>
        <dbReference type="Pfam" id="PF14322"/>
    </source>
</evidence>
<feature type="domain" description="SusD-like N-terminal" evidence="8">
    <location>
        <begin position="116"/>
        <end position="211"/>
    </location>
</feature>
<dbReference type="Proteomes" id="UP000825483">
    <property type="component" value="Unassembled WGS sequence"/>
</dbReference>